<dbReference type="GO" id="GO:0005737">
    <property type="term" value="C:cytoplasm"/>
    <property type="evidence" value="ECO:0007669"/>
    <property type="project" value="UniProtKB-SubCell"/>
</dbReference>
<evidence type="ECO:0000256" key="2">
    <source>
        <dbReference type="ARBA" id="ARBA00022741"/>
    </source>
</evidence>
<dbReference type="InterPro" id="IPR027417">
    <property type="entry name" value="P-loop_NTPase"/>
</dbReference>
<dbReference type="CDD" id="cd02022">
    <property type="entry name" value="DPCK"/>
    <property type="match status" value="1"/>
</dbReference>
<proteinExistence type="inferred from homology"/>
<evidence type="ECO:0000256" key="5">
    <source>
        <dbReference type="HAMAP-Rule" id="MF_00376"/>
    </source>
</evidence>
<keyword evidence="5 7" id="KW-0418">Kinase</keyword>
<dbReference type="GO" id="GO:0015937">
    <property type="term" value="P:coenzyme A biosynthetic process"/>
    <property type="evidence" value="ECO:0007669"/>
    <property type="project" value="UniProtKB-UniRule"/>
</dbReference>
<evidence type="ECO:0000256" key="1">
    <source>
        <dbReference type="ARBA" id="ARBA00009018"/>
    </source>
</evidence>
<evidence type="ECO:0000256" key="6">
    <source>
        <dbReference type="NCBIfam" id="TIGR00152"/>
    </source>
</evidence>
<accession>A0A212KB93</accession>
<reference evidence="7" key="1">
    <citation type="submission" date="2016-04" db="EMBL/GenBank/DDBJ databases">
        <authorList>
            <person name="Evans L.H."/>
            <person name="Alamgir A."/>
            <person name="Owens N."/>
            <person name="Weber N.D."/>
            <person name="Virtaneva K."/>
            <person name="Barbian K."/>
            <person name="Babar A."/>
            <person name="Rosenke K."/>
        </authorList>
    </citation>
    <scope>NUCLEOTIDE SEQUENCE</scope>
    <source>
        <strain evidence="7">86</strain>
    </source>
</reference>
<dbReference type="SUPFAM" id="SSF52540">
    <property type="entry name" value="P-loop containing nucleoside triphosphate hydrolases"/>
    <property type="match status" value="1"/>
</dbReference>
<dbReference type="EMBL" id="FLUO01000001">
    <property type="protein sequence ID" value="SBW08936.1"/>
    <property type="molecule type" value="Genomic_DNA"/>
</dbReference>
<dbReference type="PROSITE" id="PS51219">
    <property type="entry name" value="DPCK"/>
    <property type="match status" value="1"/>
</dbReference>
<sequence length="201" mass="22112">MRVIGLTGSIGMGKSTTAAMLRRLGLPVHDADAVVHRLTAPGGPALAAIARRFPGVVDEDGRLDRAALGARVFGDRVALKDLEVILHPLVRAAERRFLQRARRMRKRAVVLDIPLLYETGGDARCDAVWVASAAPIIQAQRVLRRPGMTRDRLRAIRARQTPDAVKRRRADAVIPTGLGRRTAWNAVVRALHKLLREPRDA</sequence>
<protein>
    <recommendedName>
        <fullName evidence="5 6">Dephospho-CoA kinase</fullName>
        <ecNumber evidence="5 6">2.7.1.24</ecNumber>
    </recommendedName>
    <alternativeName>
        <fullName evidence="5">Dephosphocoenzyme A kinase</fullName>
    </alternativeName>
</protein>
<comment type="subcellular location">
    <subcellularLocation>
        <location evidence="5">Cytoplasm</location>
    </subcellularLocation>
</comment>
<comment type="function">
    <text evidence="5">Catalyzes the phosphorylation of the 3'-hydroxyl group of dephosphocoenzyme A to form coenzyme A.</text>
</comment>
<dbReference type="PANTHER" id="PTHR10695:SF46">
    <property type="entry name" value="BIFUNCTIONAL COENZYME A SYNTHASE-RELATED"/>
    <property type="match status" value="1"/>
</dbReference>
<dbReference type="NCBIfam" id="TIGR00152">
    <property type="entry name" value="dephospho-CoA kinase"/>
    <property type="match status" value="1"/>
</dbReference>
<keyword evidence="2 5" id="KW-0547">Nucleotide-binding</keyword>
<keyword evidence="3 5" id="KW-0067">ATP-binding</keyword>
<keyword evidence="5 7" id="KW-0808">Transferase</keyword>
<comment type="pathway">
    <text evidence="5">Cofactor biosynthesis; coenzyme A biosynthesis; CoA from (R)-pantothenate: step 5/5.</text>
</comment>
<evidence type="ECO:0000256" key="4">
    <source>
        <dbReference type="ARBA" id="ARBA00022993"/>
    </source>
</evidence>
<gene>
    <name evidence="5 7" type="primary">coaE</name>
    <name evidence="7" type="ORF">KL86APRO_12484</name>
</gene>
<dbReference type="GO" id="GO:0005524">
    <property type="term" value="F:ATP binding"/>
    <property type="evidence" value="ECO:0007669"/>
    <property type="project" value="UniProtKB-UniRule"/>
</dbReference>
<evidence type="ECO:0000313" key="7">
    <source>
        <dbReference type="EMBL" id="SBW08936.1"/>
    </source>
</evidence>
<keyword evidence="5" id="KW-0963">Cytoplasm</keyword>
<comment type="similarity">
    <text evidence="1 5">Belongs to the CoaE family.</text>
</comment>
<name>A0A212KB93_9PROT</name>
<dbReference type="EC" id="2.7.1.24" evidence="5 6"/>
<dbReference type="GO" id="GO:0004140">
    <property type="term" value="F:dephospho-CoA kinase activity"/>
    <property type="evidence" value="ECO:0007669"/>
    <property type="project" value="UniProtKB-UniRule"/>
</dbReference>
<dbReference type="UniPathway" id="UPA00241">
    <property type="reaction ID" value="UER00356"/>
</dbReference>
<dbReference type="Gene3D" id="3.40.50.300">
    <property type="entry name" value="P-loop containing nucleotide triphosphate hydrolases"/>
    <property type="match status" value="1"/>
</dbReference>
<dbReference type="HAMAP" id="MF_00376">
    <property type="entry name" value="Dephospho_CoA_kinase"/>
    <property type="match status" value="1"/>
</dbReference>
<feature type="binding site" evidence="5">
    <location>
        <begin position="11"/>
        <end position="16"/>
    </location>
    <ligand>
        <name>ATP</name>
        <dbReference type="ChEBI" id="CHEBI:30616"/>
    </ligand>
</feature>
<organism evidence="7">
    <name type="scientific">uncultured Alphaproteobacteria bacterium</name>
    <dbReference type="NCBI Taxonomy" id="91750"/>
    <lineage>
        <taxon>Bacteria</taxon>
        <taxon>Pseudomonadati</taxon>
        <taxon>Pseudomonadota</taxon>
        <taxon>Alphaproteobacteria</taxon>
        <taxon>environmental samples</taxon>
    </lineage>
</organism>
<comment type="catalytic activity">
    <reaction evidence="5">
        <text>3'-dephospho-CoA + ATP = ADP + CoA + H(+)</text>
        <dbReference type="Rhea" id="RHEA:18245"/>
        <dbReference type="ChEBI" id="CHEBI:15378"/>
        <dbReference type="ChEBI" id="CHEBI:30616"/>
        <dbReference type="ChEBI" id="CHEBI:57287"/>
        <dbReference type="ChEBI" id="CHEBI:57328"/>
        <dbReference type="ChEBI" id="CHEBI:456216"/>
        <dbReference type="EC" id="2.7.1.24"/>
    </reaction>
</comment>
<evidence type="ECO:0000256" key="3">
    <source>
        <dbReference type="ARBA" id="ARBA00022840"/>
    </source>
</evidence>
<dbReference type="InterPro" id="IPR001977">
    <property type="entry name" value="Depp_CoAkinase"/>
</dbReference>
<keyword evidence="4 5" id="KW-0173">Coenzyme A biosynthesis</keyword>
<dbReference type="AlphaFoldDB" id="A0A212KB93"/>
<dbReference type="PANTHER" id="PTHR10695">
    <property type="entry name" value="DEPHOSPHO-COA KINASE-RELATED"/>
    <property type="match status" value="1"/>
</dbReference>
<dbReference type="Pfam" id="PF01121">
    <property type="entry name" value="CoaE"/>
    <property type="match status" value="1"/>
</dbReference>